<dbReference type="EMBL" id="CM041543">
    <property type="protein sequence ID" value="KAI3364609.1"/>
    <property type="molecule type" value="Genomic_DNA"/>
</dbReference>
<proteinExistence type="predicted"/>
<protein>
    <submittedName>
        <fullName evidence="1">Uncharacterized protein</fullName>
    </submittedName>
</protein>
<accession>A0ACB8WA07</accession>
<comment type="caution">
    <text evidence="1">The sequence shown here is derived from an EMBL/GenBank/DDBJ whole genome shotgun (WGS) entry which is preliminary data.</text>
</comment>
<gene>
    <name evidence="1" type="ORF">L3Q82_011384</name>
</gene>
<evidence type="ECO:0000313" key="1">
    <source>
        <dbReference type="EMBL" id="KAI3364609.1"/>
    </source>
</evidence>
<name>A0ACB8WA07_9TELE</name>
<organism evidence="1 2">
    <name type="scientific">Scortum barcoo</name>
    <name type="common">barcoo grunter</name>
    <dbReference type="NCBI Taxonomy" id="214431"/>
    <lineage>
        <taxon>Eukaryota</taxon>
        <taxon>Metazoa</taxon>
        <taxon>Chordata</taxon>
        <taxon>Craniata</taxon>
        <taxon>Vertebrata</taxon>
        <taxon>Euteleostomi</taxon>
        <taxon>Actinopterygii</taxon>
        <taxon>Neopterygii</taxon>
        <taxon>Teleostei</taxon>
        <taxon>Neoteleostei</taxon>
        <taxon>Acanthomorphata</taxon>
        <taxon>Eupercaria</taxon>
        <taxon>Centrarchiformes</taxon>
        <taxon>Terapontoidei</taxon>
        <taxon>Terapontidae</taxon>
        <taxon>Scortum</taxon>
    </lineage>
</organism>
<dbReference type="Proteomes" id="UP000831701">
    <property type="component" value="Chromosome 13"/>
</dbReference>
<sequence>MLRLADLFRAARRSLCSAAADDMAKGKFFYAVQKGFKPGVYTTWDECKSQVDKFPAATFKKFASEKDAWAFVRGVELSAVPEVKKVSQIVESAVNLLPKRGPEPLEYIPLGKKRCHSDEEAESHAKRVKQSESVSSSESADGFTYMGDAVVVYTDGCCSANGQQGARAGIGVYWGHDHPLNVAERLEGRQTNQRAEIQAACRALEQAKEKNIKKLVLYTDSKFTINGVTSWVKNWKLNGWRLKSGGPITNKEDFVKLDKLNAELEVIWVDRKEGGEQRSESKGGEMDEKKQHRLSPHLSPPPHQPHYIYISPLPELWICLYMVHPAPRNSTGVHQDPVTSSLGFSDFMKTAYQDKFLVCENLAVTLILRKNECINHDSGRRLLKFCLVSKLFSYMTSATPSSDQMEVNAVKKRHRTRSKGVRAAVEAVTQELFSCPTPGCDGSGHVSGKYARHRSIYGCPLAKKRKALEKQPLEPAAKRRPFLTSCPGEEEEEEEGGCRQQPTTAQLQRATRTPWRLEEVWGGGEGARGGSGGGRGGGGWRERRRRRRRRRGGRVLGGQRGTGRGGRGGRGRGRGSGGGEGGYGDGRREESGPRRRMGCTRRRKKWRMVMTRRRRMQEDEGEERGARGGGRKRRRREEEEQNRQQVETHYKPSGQSKLIQLQKDDNNNNSCTISAGNGTGEEYENYDELVAKSLLNLGKIAEDAAYQAMTESEMNSNSSNSAGEDEDDEEDDGSDQGDRKGELSVDLDSDVVRETVDSLKLLAQGHGAMLPEDGYPEGTLVDDGSHANGRPGLGGRVQADESEEEVCLSSLECLRNQCFDLARKLSETSDRPVHHNLHHQHQIQTDQQVVHHLNRYDSCQQGAQGEPRSVERSYSDMVNLMKLEEQLSPASRGYPTSCSQEGDEDTTSVASDRSDETFDMAKGNLTLLEKAIALESERAKVMRDRMASENTFPRRDHHHHRGHGEHSPRLSSAAEERKSRMHHDGLKRAYYPKDSSRGEKKESKCPTPGCDGTGHVTGLYPHHRSLSGCPHKDRVPPETERWVTLLSGPNPRCLSHLLLSVKVLAMYENVLKCPTPGCSGRGHVNSNRNSHRSLSGCPIAAAEKMAKVHEKSHSTDSGSKTNQTSDRVLRPMCFVKQLEIPQYGYKNNVPTSTPRSNLAKELEKYSKTSYDYTGYDGQYGKRGLTNKSHHGRDTSPKGYDAKRHCKTSSPASSTTSSYAPSSSSSLSCGGGGGGRRRRRGRRRREQRQQHLQQEQLRLHPRHGGGPHGSHGHPQPVDAVQGAPPRSGRETPGPADTVIVTSLPACLPQSPVGDLDDSGAVDVAGQPGGPEGSGTVLTPLQPMSPQRQAMLSSRCYQLSDTDCWDLPVDYTKIKRLGDEQDHKESAYFSSLHQSDELDPFQELLDEQRYPAEVTMPSPKHHKYPPCKESKKELITLSSCQLADKNIRGMMTTNSQELKCPTPGCDGSGHITGNYASHRSLSGCPRAKKSGIKILHSKEDKDDQEPIKCPVPGCDGQGHVTGKYASHRSASGCPLAAKRQKDSYVNGSQFVWKSGKTDGMSCPTPGCDGSGHVSGSFLTHRSLSGCPRATSAMKKARMSSVDMLTIKQRASKGIENDEEIKQLDEEIKDLNESNNQVESDMIKLRTQNHSFHLLLLFNCFYLAVQITTMETNLKSIEEENKVIEQQNDSLLHELANLSQSLINSLANIQLPHMEPMNEQNFDTYVSTLTDMYTHQDQYQSPENKALLENIKQAVQGIQV</sequence>
<evidence type="ECO:0000313" key="2">
    <source>
        <dbReference type="Proteomes" id="UP000831701"/>
    </source>
</evidence>
<reference evidence="1" key="1">
    <citation type="submission" date="2022-04" db="EMBL/GenBank/DDBJ databases">
        <title>Jade perch genome.</title>
        <authorList>
            <person name="Chao B."/>
        </authorList>
    </citation>
    <scope>NUCLEOTIDE SEQUENCE</scope>
    <source>
        <strain evidence="1">CB-2022</strain>
    </source>
</reference>
<keyword evidence="2" id="KW-1185">Reference proteome</keyword>